<dbReference type="AlphaFoldDB" id="A0A815HI68"/>
<accession>A0A815HI68</accession>
<feature type="region of interest" description="Disordered" evidence="1">
    <location>
        <begin position="219"/>
        <end position="374"/>
    </location>
</feature>
<dbReference type="Proteomes" id="UP000677228">
    <property type="component" value="Unassembled WGS sequence"/>
</dbReference>
<dbReference type="Proteomes" id="UP000682733">
    <property type="component" value="Unassembled WGS sequence"/>
</dbReference>
<comment type="caution">
    <text evidence="5">The sequence shown here is derived from an EMBL/GenBank/DDBJ whole genome shotgun (WGS) entry which is preliminary data.</text>
</comment>
<dbReference type="EMBL" id="CAJOBC010066562">
    <property type="protein sequence ID" value="CAF4228233.1"/>
    <property type="molecule type" value="Genomic_DNA"/>
</dbReference>
<evidence type="ECO:0000256" key="2">
    <source>
        <dbReference type="SAM" id="Phobius"/>
    </source>
</evidence>
<dbReference type="Gene3D" id="1.10.260.40">
    <property type="entry name" value="lambda repressor-like DNA-binding domains"/>
    <property type="match status" value="1"/>
</dbReference>
<keyword evidence="2" id="KW-0472">Membrane</keyword>
<dbReference type="Proteomes" id="UP000663829">
    <property type="component" value="Unassembled WGS sequence"/>
</dbReference>
<dbReference type="EMBL" id="CAJNOQ010015103">
    <property type="protein sequence ID" value="CAF1355114.1"/>
    <property type="molecule type" value="Genomic_DNA"/>
</dbReference>
<keyword evidence="2" id="KW-0812">Transmembrane</keyword>
<evidence type="ECO:0000313" key="7">
    <source>
        <dbReference type="EMBL" id="CAF4228233.1"/>
    </source>
</evidence>
<dbReference type="PROSITE" id="PS50943">
    <property type="entry name" value="HTH_CROC1"/>
    <property type="match status" value="1"/>
</dbReference>
<feature type="region of interest" description="Disordered" evidence="1">
    <location>
        <begin position="432"/>
        <end position="480"/>
    </location>
</feature>
<sequence length="610" mass="70359">MYRSYNPNDYDTQHFADYSANRTDIKYKYNGIGEQYQSTFIPAKSLTRIDLKQPSFQKPVRPQYHEEQTNNSRLSLVRGDMHPEPYSGRQRFVLDSDLTDDRKTPEYQQQSQLSNIRQEHNEYHPTFNDRFSNLPQSQNSRFLSQELHPALPTNNQQQQIARTVSQHSVSASTPTYQQQTFKQQNIPIRTYSSETEDHPEIKTYPFNPLSQNHNKLQKSLEMERTESQHPKLREQKYDDNNQQITEGQGTITRHDLSVKHEDNSAPPLPPRKQEKMPEHYSNVQTNSQQEENSVSTKKERQEQLHENGEKAFNPAQEYPKPEKDTEGNSSSQETNTSIRQPSRKDDKQQTEKSEIDKEYKDSVTEKVQLRSRETSPQRLPINVGFLKKTFGCLTPGIIIAIVVIALAILLGGRHLRKSSALDTSITLSQPSISFNEQKPSSPIIDKQPKTKRPTAERSRDNKRKKQPVSSDTDELTVVKSKNNRQLSTSELLKTGINSRSKPDANGRLFGFKIYNGKDTKTKDTPLPHQFTQNKVNDELRNILSRRDYLHALSKASKVDQNRIQRFLAGDRNITLDIIDRIANALDLSLIMVPKSRLMEHKDKHGFLTVV</sequence>
<dbReference type="InterPro" id="IPR010982">
    <property type="entry name" value="Lambda_DNA-bd_dom_sf"/>
</dbReference>
<dbReference type="GO" id="GO:0003677">
    <property type="term" value="F:DNA binding"/>
    <property type="evidence" value="ECO:0007669"/>
    <property type="project" value="InterPro"/>
</dbReference>
<evidence type="ECO:0000313" key="4">
    <source>
        <dbReference type="EMBL" id="CAF1196875.1"/>
    </source>
</evidence>
<keyword evidence="8" id="KW-1185">Reference proteome</keyword>
<feature type="compositionally biased region" description="Basic and acidic residues" evidence="1">
    <location>
        <begin position="342"/>
        <end position="374"/>
    </location>
</feature>
<feature type="compositionally biased region" description="Basic and acidic residues" evidence="1">
    <location>
        <begin position="219"/>
        <end position="239"/>
    </location>
</feature>
<feature type="compositionally biased region" description="Basic and acidic residues" evidence="1">
    <location>
        <begin position="252"/>
        <end position="263"/>
    </location>
</feature>
<feature type="compositionally biased region" description="Polar residues" evidence="1">
    <location>
        <begin position="281"/>
        <end position="295"/>
    </location>
</feature>
<protein>
    <recommendedName>
        <fullName evidence="3">HTH cro/C1-type domain-containing protein</fullName>
    </recommendedName>
</protein>
<dbReference type="Proteomes" id="UP000681722">
    <property type="component" value="Unassembled WGS sequence"/>
</dbReference>
<evidence type="ECO:0000313" key="5">
    <source>
        <dbReference type="EMBL" id="CAF1355114.1"/>
    </source>
</evidence>
<organism evidence="5 8">
    <name type="scientific">Didymodactylos carnosus</name>
    <dbReference type="NCBI Taxonomy" id="1234261"/>
    <lineage>
        <taxon>Eukaryota</taxon>
        <taxon>Metazoa</taxon>
        <taxon>Spiralia</taxon>
        <taxon>Gnathifera</taxon>
        <taxon>Rotifera</taxon>
        <taxon>Eurotatoria</taxon>
        <taxon>Bdelloidea</taxon>
        <taxon>Philodinida</taxon>
        <taxon>Philodinidae</taxon>
        <taxon>Didymodactylos</taxon>
    </lineage>
</organism>
<evidence type="ECO:0000259" key="3">
    <source>
        <dbReference type="PROSITE" id="PS50943"/>
    </source>
</evidence>
<evidence type="ECO:0000313" key="8">
    <source>
        <dbReference type="Proteomes" id="UP000663829"/>
    </source>
</evidence>
<evidence type="ECO:0000313" key="6">
    <source>
        <dbReference type="EMBL" id="CAF4007155.1"/>
    </source>
</evidence>
<dbReference type="EMBL" id="CAJNOK010014059">
    <property type="protein sequence ID" value="CAF1196875.1"/>
    <property type="molecule type" value="Genomic_DNA"/>
</dbReference>
<feature type="compositionally biased region" description="Polar residues" evidence="1">
    <location>
        <begin position="240"/>
        <end position="251"/>
    </location>
</feature>
<feature type="compositionally biased region" description="Basic and acidic residues" evidence="1">
    <location>
        <begin position="296"/>
        <end position="309"/>
    </location>
</feature>
<reference evidence="5" key="1">
    <citation type="submission" date="2021-02" db="EMBL/GenBank/DDBJ databases">
        <authorList>
            <person name="Nowell W R."/>
        </authorList>
    </citation>
    <scope>NUCLEOTIDE SEQUENCE</scope>
</reference>
<gene>
    <name evidence="5" type="ORF">GPM918_LOCUS31106</name>
    <name evidence="4" type="ORF">OVA965_LOCUS23791</name>
    <name evidence="7" type="ORF">SRO942_LOCUS31740</name>
    <name evidence="6" type="ORF">TMI583_LOCUS24512</name>
</gene>
<dbReference type="EMBL" id="CAJOBA010035590">
    <property type="protein sequence ID" value="CAF4007155.1"/>
    <property type="molecule type" value="Genomic_DNA"/>
</dbReference>
<feature type="domain" description="HTH cro/C1-type" evidence="3">
    <location>
        <begin position="551"/>
        <end position="592"/>
    </location>
</feature>
<keyword evidence="2" id="KW-1133">Transmembrane helix</keyword>
<name>A0A815HI68_9BILA</name>
<feature type="compositionally biased region" description="Polar residues" evidence="1">
    <location>
        <begin position="327"/>
        <end position="340"/>
    </location>
</feature>
<dbReference type="InterPro" id="IPR001387">
    <property type="entry name" value="Cro/C1-type_HTH"/>
</dbReference>
<proteinExistence type="predicted"/>
<evidence type="ECO:0000256" key="1">
    <source>
        <dbReference type="SAM" id="MobiDB-lite"/>
    </source>
</evidence>
<feature type="transmembrane region" description="Helical" evidence="2">
    <location>
        <begin position="393"/>
        <end position="411"/>
    </location>
</feature>